<accession>A0A6N2LR52</accession>
<proteinExistence type="predicted"/>
<reference evidence="1" key="1">
    <citation type="submission" date="2019-03" db="EMBL/GenBank/DDBJ databases">
        <authorList>
            <person name="Mank J."/>
            <person name="Almeida P."/>
        </authorList>
    </citation>
    <scope>NUCLEOTIDE SEQUENCE</scope>
    <source>
        <strain evidence="1">78183</strain>
    </source>
</reference>
<gene>
    <name evidence="1" type="ORF">SVIM_LOCUS258415</name>
</gene>
<protein>
    <submittedName>
        <fullName evidence="1">Uncharacterized protein</fullName>
    </submittedName>
</protein>
<dbReference type="EMBL" id="CAADRP010001585">
    <property type="protein sequence ID" value="VFU42677.1"/>
    <property type="molecule type" value="Genomic_DNA"/>
</dbReference>
<evidence type="ECO:0000313" key="1">
    <source>
        <dbReference type="EMBL" id="VFU42677.1"/>
    </source>
</evidence>
<name>A0A6N2LR52_SALVM</name>
<sequence>MHDIVSASRQQMLQFYKLLKDLSLTHCMQIQTLIDASSNRFEMGSLPLIKQIRVQRLVYAESGEALVITVI</sequence>
<dbReference type="AlphaFoldDB" id="A0A6N2LR52"/>
<organism evidence="1">
    <name type="scientific">Salix viminalis</name>
    <name type="common">Common osier</name>
    <name type="synonym">Basket willow</name>
    <dbReference type="NCBI Taxonomy" id="40686"/>
    <lineage>
        <taxon>Eukaryota</taxon>
        <taxon>Viridiplantae</taxon>
        <taxon>Streptophyta</taxon>
        <taxon>Embryophyta</taxon>
        <taxon>Tracheophyta</taxon>
        <taxon>Spermatophyta</taxon>
        <taxon>Magnoliopsida</taxon>
        <taxon>eudicotyledons</taxon>
        <taxon>Gunneridae</taxon>
        <taxon>Pentapetalae</taxon>
        <taxon>rosids</taxon>
        <taxon>fabids</taxon>
        <taxon>Malpighiales</taxon>
        <taxon>Salicaceae</taxon>
        <taxon>Saliceae</taxon>
        <taxon>Salix</taxon>
    </lineage>
</organism>